<dbReference type="AlphaFoldDB" id="A0A0B5FQM2"/>
<dbReference type="HOGENOM" id="CLU_2206278_0_0_7"/>
<proteinExistence type="predicted"/>
<evidence type="ECO:0000313" key="2">
    <source>
        <dbReference type="Proteomes" id="UP000035036"/>
    </source>
</evidence>
<dbReference type="KEGG" id="gsb:GSUB_07330"/>
<sequence>MTSGTAWHSIDKFVFAAPRDMKNFVTLAAVEAMPAAAGFQIGKLARMATPALGRRHGSGGDVHDRFPSCENCREEQKAQNQEGCRTFFPDTVRHHASSGEISNRKIR</sequence>
<gene>
    <name evidence="1" type="ORF">GSUB_07330</name>
</gene>
<protein>
    <submittedName>
        <fullName evidence="1">Uncharacterized protein</fullName>
    </submittedName>
</protein>
<accession>A0A0B5FQM2</accession>
<dbReference type="EMBL" id="CP010311">
    <property type="protein sequence ID" value="AJF06395.1"/>
    <property type="molecule type" value="Genomic_DNA"/>
</dbReference>
<keyword evidence="2" id="KW-1185">Reference proteome</keyword>
<reference evidence="1 2" key="1">
    <citation type="journal article" date="2015" name="Genome Announc.">
        <title>Genomes of Geoalkalibacter ferrihydriticus Z-0531T and Geoalkalibacter subterraneus Red1T, Two Haloalkaliphilic Metal-Reducing Deltaproteobacteria.</title>
        <authorList>
            <person name="Badalamenti J.P."/>
            <person name="Krajmalnik-Brown R."/>
            <person name="Torres C.I."/>
            <person name="Bond D.R."/>
        </authorList>
    </citation>
    <scope>NUCLEOTIDE SEQUENCE [LARGE SCALE GENOMIC DNA]</scope>
    <source>
        <strain evidence="1 2">Red1</strain>
    </source>
</reference>
<dbReference type="Proteomes" id="UP000035036">
    <property type="component" value="Chromosome"/>
</dbReference>
<evidence type="ECO:0000313" key="1">
    <source>
        <dbReference type="EMBL" id="AJF06395.1"/>
    </source>
</evidence>
<name>A0A0B5FQM2_9BACT</name>
<organism evidence="1 2">
    <name type="scientific">Geoalkalibacter subterraneus</name>
    <dbReference type="NCBI Taxonomy" id="483547"/>
    <lineage>
        <taxon>Bacteria</taxon>
        <taxon>Pseudomonadati</taxon>
        <taxon>Thermodesulfobacteriota</taxon>
        <taxon>Desulfuromonadia</taxon>
        <taxon>Desulfuromonadales</taxon>
        <taxon>Geoalkalibacteraceae</taxon>
        <taxon>Geoalkalibacter</taxon>
    </lineage>
</organism>